<evidence type="ECO:0000256" key="1">
    <source>
        <dbReference type="ARBA" id="ARBA00001974"/>
    </source>
</evidence>
<evidence type="ECO:0000256" key="2">
    <source>
        <dbReference type="ARBA" id="ARBA00010790"/>
    </source>
</evidence>
<evidence type="ECO:0000259" key="6">
    <source>
        <dbReference type="PROSITE" id="PS00624"/>
    </source>
</evidence>
<dbReference type="GO" id="GO:0008812">
    <property type="term" value="F:choline dehydrogenase activity"/>
    <property type="evidence" value="ECO:0007669"/>
    <property type="project" value="TreeGrafter"/>
</dbReference>
<evidence type="ECO:0000256" key="5">
    <source>
        <dbReference type="PIRSR" id="PIRSR000137-2"/>
    </source>
</evidence>
<dbReference type="GO" id="GO:0050660">
    <property type="term" value="F:flavin adenine dinucleotide binding"/>
    <property type="evidence" value="ECO:0007669"/>
    <property type="project" value="InterPro"/>
</dbReference>
<dbReference type="NCBIfam" id="NF002550">
    <property type="entry name" value="PRK02106.1"/>
    <property type="match status" value="1"/>
</dbReference>
<keyword evidence="3" id="KW-0285">Flavoprotein</keyword>
<dbReference type="Gene3D" id="3.50.50.60">
    <property type="entry name" value="FAD/NAD(P)-binding domain"/>
    <property type="match status" value="1"/>
</dbReference>
<dbReference type="Gene3D" id="3.30.410.40">
    <property type="match status" value="1"/>
</dbReference>
<proteinExistence type="inferred from homology"/>
<dbReference type="InterPro" id="IPR007867">
    <property type="entry name" value="GMC_OxRtase_C"/>
</dbReference>
<sequence>MVYVRGHACDFDEWEERGALGWSYRDCLPYFRKAENWIGGEDEYRGGHGSLSVGIGNGMQGNPLYQAFISAGEQAGYPRTDDYNGYQQEGFGAYHMTVGGGVRASSAQAYLRPVLGRSNLRVVTESQVHRIVVEGRRAVAVVYELDGHEFQLRAQAEVIVCAGAIGSPVILQRSGIGPAAHLSDMGIAVVHPLEGVGQNLQDHLEIYLQHRCREPITLNGKLGYWQQCLIGLRWLLFKEGLGATNHFESGGFIRSQAGIRWPDIQFHFLPGAMRYDGRAAVDGHGFQVHVGLNKVESRGCVQVRSSNPRDLPSIQFNYLQHHHDQSVFRRAVRLTREVLAQSALDRYRGEEVQPGAGRTTDEDLDAWIRANAQSAYHPSCTCAMGNQLESATVVDPACRVVGMEHLRVVDSSVFPNITNGNLNAPTIMLAERAADLILDKTPLAPIDVPVWIDPEWATRQRSGEAQRQAVANDAVSDPML</sequence>
<evidence type="ECO:0000256" key="4">
    <source>
        <dbReference type="ARBA" id="ARBA00022827"/>
    </source>
</evidence>
<feature type="binding site" evidence="5">
    <location>
        <position position="128"/>
    </location>
    <ligand>
        <name>FAD</name>
        <dbReference type="ChEBI" id="CHEBI:57692"/>
    </ligand>
</feature>
<dbReference type="Pfam" id="PF05199">
    <property type="entry name" value="GMC_oxred_C"/>
    <property type="match status" value="1"/>
</dbReference>
<dbReference type="SUPFAM" id="SSF51905">
    <property type="entry name" value="FAD/NAD(P)-binding domain"/>
    <property type="match status" value="1"/>
</dbReference>
<comment type="cofactor">
    <cofactor evidence="1 5">
        <name>FAD</name>
        <dbReference type="ChEBI" id="CHEBI:57692"/>
    </cofactor>
</comment>
<name>E7C846_9GAMM</name>
<dbReference type="GO" id="GO:0016020">
    <property type="term" value="C:membrane"/>
    <property type="evidence" value="ECO:0007669"/>
    <property type="project" value="TreeGrafter"/>
</dbReference>
<accession>E7C846</accession>
<feature type="domain" description="Glucose-methanol-choline oxidoreductase N-terminal" evidence="6">
    <location>
        <begin position="163"/>
        <end position="177"/>
    </location>
</feature>
<comment type="similarity">
    <text evidence="2">Belongs to the GMC oxidoreductase family.</text>
</comment>
<organism evidence="7">
    <name type="scientific">uncultured gamma proteobacterium HF4000_06A21</name>
    <dbReference type="NCBI Taxonomy" id="723581"/>
    <lineage>
        <taxon>Bacteria</taxon>
        <taxon>Pseudomonadati</taxon>
        <taxon>Pseudomonadota</taxon>
        <taxon>Gammaproteobacteria</taxon>
        <taxon>environmental samples</taxon>
    </lineage>
</organism>
<protein>
    <submittedName>
        <fullName evidence="7">Choline dehydrogenase and related flavoproteins</fullName>
    </submittedName>
</protein>
<reference evidence="7" key="1">
    <citation type="submission" date="2010-01" db="EMBL/GenBank/DDBJ databases">
        <title>Genome fragments of uncultured bacteria from the North Pacific subtropical Gyre.</title>
        <authorList>
            <person name="Pham V.D."/>
            <person name="Delong E.F."/>
        </authorList>
    </citation>
    <scope>NUCLEOTIDE SEQUENCE</scope>
</reference>
<dbReference type="SUPFAM" id="SSF54373">
    <property type="entry name" value="FAD-linked reductases, C-terminal domain"/>
    <property type="match status" value="1"/>
</dbReference>
<dbReference type="InterPro" id="IPR036188">
    <property type="entry name" value="FAD/NAD-bd_sf"/>
</dbReference>
<dbReference type="Pfam" id="PF00732">
    <property type="entry name" value="GMC_oxred_N"/>
    <property type="match status" value="1"/>
</dbReference>
<dbReference type="InterPro" id="IPR000172">
    <property type="entry name" value="GMC_OxRdtase_N"/>
</dbReference>
<dbReference type="PIRSF" id="PIRSF000137">
    <property type="entry name" value="Alcohol_oxidase"/>
    <property type="match status" value="1"/>
</dbReference>
<evidence type="ECO:0000313" key="7">
    <source>
        <dbReference type="EMBL" id="ADI23620.1"/>
    </source>
</evidence>
<dbReference type="InterPro" id="IPR012132">
    <property type="entry name" value="GMC_OxRdtase"/>
</dbReference>
<dbReference type="PANTHER" id="PTHR11552:SF147">
    <property type="entry name" value="CHOLINE DEHYDROGENASE, MITOCHONDRIAL"/>
    <property type="match status" value="1"/>
</dbReference>
<keyword evidence="4 5" id="KW-0274">FAD</keyword>
<evidence type="ECO:0000256" key="3">
    <source>
        <dbReference type="ARBA" id="ARBA00022630"/>
    </source>
</evidence>
<dbReference type="AlphaFoldDB" id="E7C846"/>
<dbReference type="EMBL" id="GU568019">
    <property type="protein sequence ID" value="ADI23620.1"/>
    <property type="molecule type" value="Genomic_DNA"/>
</dbReference>
<dbReference type="PANTHER" id="PTHR11552">
    <property type="entry name" value="GLUCOSE-METHANOL-CHOLINE GMC OXIDOREDUCTASE"/>
    <property type="match status" value="1"/>
</dbReference>
<dbReference type="GO" id="GO:0019285">
    <property type="term" value="P:glycine betaine biosynthetic process from choline"/>
    <property type="evidence" value="ECO:0007669"/>
    <property type="project" value="TreeGrafter"/>
</dbReference>
<dbReference type="PROSITE" id="PS00624">
    <property type="entry name" value="GMC_OXRED_2"/>
    <property type="match status" value="1"/>
</dbReference>